<dbReference type="Pfam" id="PF22000">
    <property type="entry name" value="DUF6929"/>
    <property type="match status" value="1"/>
</dbReference>
<dbReference type="EMBL" id="MTCY01000013">
    <property type="protein sequence ID" value="OWP77939.1"/>
    <property type="molecule type" value="Genomic_DNA"/>
</dbReference>
<dbReference type="InterPro" id="IPR053851">
    <property type="entry name" value="DUF6929"/>
</dbReference>
<gene>
    <name evidence="1" type="ORF">BWK62_06055</name>
</gene>
<protein>
    <recommendedName>
        <fullName evidence="3">Phytase-like domain-containing protein</fullName>
    </recommendedName>
</protein>
<dbReference type="AlphaFoldDB" id="A0A246GBB6"/>
<proteinExistence type="predicted"/>
<accession>A0A246GBB6</accession>
<dbReference type="Proteomes" id="UP000198034">
    <property type="component" value="Unassembled WGS sequence"/>
</dbReference>
<evidence type="ECO:0000313" key="1">
    <source>
        <dbReference type="EMBL" id="OWP77939.1"/>
    </source>
</evidence>
<dbReference type="OrthoDB" id="6710009at2"/>
<evidence type="ECO:0000313" key="2">
    <source>
        <dbReference type="Proteomes" id="UP000198034"/>
    </source>
</evidence>
<comment type="caution">
    <text evidence="1">The sequence shown here is derived from an EMBL/GenBank/DDBJ whole genome shotgun (WGS) entry which is preliminary data.</text>
</comment>
<sequence length="278" mass="31489">MEKIKLSPFLNLEGIGAASGIIFHNKNLYIISDNSGFLFEYALESNQLSKHVLIPCATVNIEKKNKPDFEAITLKGTELHIFGSASTTKRNKKIIFNLDNSISTEIDYTPIYAELKNIFSISDEDLNIEGALYIENSLLLFQRGNSINSTNGIFNIRQSIKERNFDVSFHPITLPQIQHIETTFTDAIEIDEKIYFLATAEDTLSTYHDGDILGTILGIMNSRTFEIEKHILLSSNHKLEGITLFSKNKTELTFLVCEDNDTEELNTTIYKLIVNTEH</sequence>
<name>A0A246GBB6_9FLAO</name>
<reference evidence="1 2" key="1">
    <citation type="journal article" date="2017" name="Infect. Genet. Evol.">
        <title>Comparative genome analysis of fish pathogen Flavobacterium columnare reveals extensive sequence diversity within the species.</title>
        <authorList>
            <person name="Kayansamruaj P."/>
            <person name="Dong H.T."/>
            <person name="Hirono I."/>
            <person name="Kondo H."/>
            <person name="Senapin S."/>
            <person name="Rodkhum C."/>
        </authorList>
    </citation>
    <scope>NUCLEOTIDE SEQUENCE [LARGE SCALE GENOMIC DNA]</scope>
    <source>
        <strain evidence="1 2">1214</strain>
    </source>
</reference>
<organism evidence="1 2">
    <name type="scientific">Flavobacterium columnare</name>
    <dbReference type="NCBI Taxonomy" id="996"/>
    <lineage>
        <taxon>Bacteria</taxon>
        <taxon>Pseudomonadati</taxon>
        <taxon>Bacteroidota</taxon>
        <taxon>Flavobacteriia</taxon>
        <taxon>Flavobacteriales</taxon>
        <taxon>Flavobacteriaceae</taxon>
        <taxon>Flavobacterium</taxon>
    </lineage>
</organism>
<evidence type="ECO:0008006" key="3">
    <source>
        <dbReference type="Google" id="ProtNLM"/>
    </source>
</evidence>